<organism evidence="2">
    <name type="scientific">uncultured Pseudonocardia sp</name>
    <dbReference type="NCBI Taxonomy" id="211455"/>
    <lineage>
        <taxon>Bacteria</taxon>
        <taxon>Bacillati</taxon>
        <taxon>Actinomycetota</taxon>
        <taxon>Actinomycetes</taxon>
        <taxon>Pseudonocardiales</taxon>
        <taxon>Pseudonocardiaceae</taxon>
        <taxon>Pseudonocardia</taxon>
        <taxon>environmental samples</taxon>
    </lineage>
</organism>
<dbReference type="PANTHER" id="PTHR31435:SF10">
    <property type="entry name" value="BSR4717 PROTEIN"/>
    <property type="match status" value="1"/>
</dbReference>
<dbReference type="AlphaFoldDB" id="A0A6J4QQD2"/>
<dbReference type="InterPro" id="IPR031165">
    <property type="entry name" value="GNAT_YJDJ"/>
</dbReference>
<reference evidence="2" key="1">
    <citation type="submission" date="2020-02" db="EMBL/GenBank/DDBJ databases">
        <authorList>
            <person name="Meier V. D."/>
        </authorList>
    </citation>
    <scope>NUCLEOTIDE SEQUENCE</scope>
    <source>
        <strain evidence="2">AVDCRST_MAG66</strain>
    </source>
</reference>
<dbReference type="EMBL" id="CADCUS010000598">
    <property type="protein sequence ID" value="CAA9446385.1"/>
    <property type="molecule type" value="Genomic_DNA"/>
</dbReference>
<dbReference type="SUPFAM" id="SSF55729">
    <property type="entry name" value="Acyl-CoA N-acyltransferases (Nat)"/>
    <property type="match status" value="1"/>
</dbReference>
<sequence length="103" mass="11531">MTEPQVRRVAERSRYEIEVDGRRAGLAAYTERPGVVTFVHTEIDDALAARGLGGVLVRAALADVRRRGLTVRPACPFVRAWIAEHPDHLDLVAERDRARYSLP</sequence>
<dbReference type="PROSITE" id="PS51729">
    <property type="entry name" value="GNAT_YJDJ"/>
    <property type="match status" value="1"/>
</dbReference>
<accession>A0A6J4QQD2</accession>
<dbReference type="PANTHER" id="PTHR31435">
    <property type="entry name" value="PROTEIN NATD1"/>
    <property type="match status" value="1"/>
</dbReference>
<evidence type="ECO:0000313" key="2">
    <source>
        <dbReference type="EMBL" id="CAA9446385.1"/>
    </source>
</evidence>
<dbReference type="InterPro" id="IPR016181">
    <property type="entry name" value="Acyl_CoA_acyltransferase"/>
</dbReference>
<name>A0A6J4QQD2_9PSEU</name>
<dbReference type="Pfam" id="PF14542">
    <property type="entry name" value="Acetyltransf_CG"/>
    <property type="match status" value="1"/>
</dbReference>
<dbReference type="Gene3D" id="3.40.630.30">
    <property type="match status" value="1"/>
</dbReference>
<dbReference type="InterPro" id="IPR045057">
    <property type="entry name" value="Gcn5-rel_NAT"/>
</dbReference>
<proteinExistence type="predicted"/>
<feature type="domain" description="N-acetyltransferase" evidence="1">
    <location>
        <begin position="7"/>
        <end position="93"/>
    </location>
</feature>
<gene>
    <name evidence="2" type="ORF">AVDCRST_MAG66-4450</name>
</gene>
<evidence type="ECO:0000259" key="1">
    <source>
        <dbReference type="PROSITE" id="PS51729"/>
    </source>
</evidence>
<protein>
    <recommendedName>
        <fullName evidence="1">N-acetyltransferase domain-containing protein</fullName>
    </recommendedName>
</protein>